<dbReference type="Proteomes" id="UP000244093">
    <property type="component" value="Unassembled WGS sequence"/>
</dbReference>
<proteinExistence type="predicted"/>
<comment type="caution">
    <text evidence="2">The sequence shown here is derived from an EMBL/GenBank/DDBJ whole genome shotgun (WGS) entry which is preliminary data.</text>
</comment>
<evidence type="ECO:0000256" key="1">
    <source>
        <dbReference type="SAM" id="MobiDB-lite"/>
    </source>
</evidence>
<protein>
    <submittedName>
        <fullName evidence="2">Uncharacterized protein</fullName>
    </submittedName>
</protein>
<dbReference type="EMBL" id="NBVN01000004">
    <property type="protein sequence ID" value="PUA32145.1"/>
    <property type="molecule type" value="Genomic_DNA"/>
</dbReference>
<sequence length="281" mass="32358">MVITPKKEKPKEKRGKGKEKEVKVKEVESEEKKVRKSKPKKEVDIDAWIEANINEFVEMTGLSILNLSRDQYIELLHDILTQLYGSTTTRTPVETVVKRYNRYKDRLNEVIASRLAYMLDRYTIDQLEFIVFNVGVNVLNIAPKIYAHIVRAGRDDLLKHLRSKWSSAWLARRSQNLPVECPKCGFNSLMPDMTCLVCGSYVTEPELKKYVGFNNILKSFLELLDCNDLKTLTNYDTVLLNASGLKSPTQARSVEDIEIYLSAEEKKLIRETYKVKCGLKS</sequence>
<feature type="region of interest" description="Disordered" evidence="1">
    <location>
        <begin position="1"/>
        <end position="36"/>
    </location>
</feature>
<evidence type="ECO:0000313" key="3">
    <source>
        <dbReference type="Proteomes" id="UP000244093"/>
    </source>
</evidence>
<feature type="compositionally biased region" description="Basic and acidic residues" evidence="1">
    <location>
        <begin position="18"/>
        <end position="33"/>
    </location>
</feature>
<feature type="compositionally biased region" description="Basic and acidic residues" evidence="1">
    <location>
        <begin position="1"/>
        <end position="11"/>
    </location>
</feature>
<accession>A0A2R7Y3L3</accession>
<name>A0A2R7Y3L3_9CREN</name>
<evidence type="ECO:0000313" key="2">
    <source>
        <dbReference type="EMBL" id="PUA32145.1"/>
    </source>
</evidence>
<dbReference type="AlphaFoldDB" id="A0A2R7Y3L3"/>
<gene>
    <name evidence="2" type="ORF">B7O98_05590</name>
</gene>
<reference evidence="2 3" key="1">
    <citation type="journal article" date="2018" name="Syst. Appl. Microbiol.">
        <title>A new symbiotic nanoarchaeote (Candidatus Nanoclepta minutus) and its host (Zestosphaera tikiterensis gen. nov., sp. nov.) from a New Zealand hot spring.</title>
        <authorList>
            <person name="St John E."/>
            <person name="Liu Y."/>
            <person name="Podar M."/>
            <person name="Stott M.B."/>
            <person name="Meneghin J."/>
            <person name="Chen Z."/>
            <person name="Lagutin K."/>
            <person name="Mitchell K."/>
            <person name="Reysenbach A.L."/>
        </authorList>
    </citation>
    <scope>NUCLEOTIDE SEQUENCE [LARGE SCALE GENOMIC DNA]</scope>
    <source>
        <strain evidence="2">NZ3</strain>
    </source>
</reference>
<organism evidence="2 3">
    <name type="scientific">Zestosphaera tikiterensis</name>
    <dbReference type="NCBI Taxonomy" id="1973259"/>
    <lineage>
        <taxon>Archaea</taxon>
        <taxon>Thermoproteota</taxon>
        <taxon>Thermoprotei</taxon>
        <taxon>Desulfurococcales</taxon>
        <taxon>Desulfurococcaceae</taxon>
        <taxon>Zestosphaera</taxon>
    </lineage>
</organism>